<dbReference type="AlphaFoldDB" id="A0A2P2QXM8"/>
<organism evidence="1">
    <name type="scientific">Rhizophora mucronata</name>
    <name type="common">Asiatic mangrove</name>
    <dbReference type="NCBI Taxonomy" id="61149"/>
    <lineage>
        <taxon>Eukaryota</taxon>
        <taxon>Viridiplantae</taxon>
        <taxon>Streptophyta</taxon>
        <taxon>Embryophyta</taxon>
        <taxon>Tracheophyta</taxon>
        <taxon>Spermatophyta</taxon>
        <taxon>Magnoliopsida</taxon>
        <taxon>eudicotyledons</taxon>
        <taxon>Gunneridae</taxon>
        <taxon>Pentapetalae</taxon>
        <taxon>rosids</taxon>
        <taxon>fabids</taxon>
        <taxon>Malpighiales</taxon>
        <taxon>Rhizophoraceae</taxon>
        <taxon>Rhizophora</taxon>
    </lineage>
</organism>
<dbReference type="EMBL" id="GGEC01091244">
    <property type="protein sequence ID" value="MBX71728.1"/>
    <property type="molecule type" value="Transcribed_RNA"/>
</dbReference>
<evidence type="ECO:0000313" key="1">
    <source>
        <dbReference type="EMBL" id="MBX71728.1"/>
    </source>
</evidence>
<protein>
    <submittedName>
        <fullName evidence="1">Uncharacterized protein</fullName>
    </submittedName>
</protein>
<name>A0A2P2QXM8_RHIMU</name>
<sequence length="41" mass="4989">MLAFRVEKLSSLHRLPQTNDKYKEDQEKCSRYTLQFLEKTI</sequence>
<proteinExistence type="predicted"/>
<reference evidence="1" key="1">
    <citation type="submission" date="2018-02" db="EMBL/GenBank/DDBJ databases">
        <title>Rhizophora mucronata_Transcriptome.</title>
        <authorList>
            <person name="Meera S.P."/>
            <person name="Sreeshan A."/>
            <person name="Augustine A."/>
        </authorList>
    </citation>
    <scope>NUCLEOTIDE SEQUENCE</scope>
    <source>
        <tissue evidence="1">Leaf</tissue>
    </source>
</reference>
<accession>A0A2P2QXM8</accession>